<keyword evidence="6" id="KW-0805">Transcription regulation</keyword>
<gene>
    <name evidence="16" type="primary">LOC117235094</name>
</gene>
<dbReference type="InterPro" id="IPR026516">
    <property type="entry name" value="THAP1/10"/>
</dbReference>
<dbReference type="RefSeq" id="XP_033352700.1">
    <property type="nucleotide sequence ID" value="XM_033496809.1"/>
</dbReference>
<keyword evidence="15" id="KW-1185">Reference proteome</keyword>
<keyword evidence="3" id="KW-0479">Metal-binding</keyword>
<keyword evidence="11" id="KW-0131">Cell cycle</keyword>
<dbReference type="SUPFAM" id="SSF57716">
    <property type="entry name" value="Glucocorticoid receptor-like (DNA-binding domain)"/>
    <property type="match status" value="1"/>
</dbReference>
<dbReference type="GeneID" id="117235094"/>
<dbReference type="KEGG" id="bvk:117235094"/>
<comment type="similarity">
    <text evidence="2">Belongs to the THAP1 family.</text>
</comment>
<evidence type="ECO:0000256" key="3">
    <source>
        <dbReference type="ARBA" id="ARBA00022723"/>
    </source>
</evidence>
<evidence type="ECO:0000259" key="14">
    <source>
        <dbReference type="PROSITE" id="PS50950"/>
    </source>
</evidence>
<dbReference type="PANTHER" id="PTHR46600:SF1">
    <property type="entry name" value="THAP DOMAIN-CONTAINING PROTEIN 1"/>
    <property type="match status" value="1"/>
</dbReference>
<evidence type="ECO:0000256" key="13">
    <source>
        <dbReference type="SAM" id="Coils"/>
    </source>
</evidence>
<name>A0A6J3KIE2_9HYME</name>
<evidence type="ECO:0000256" key="2">
    <source>
        <dbReference type="ARBA" id="ARBA00006177"/>
    </source>
</evidence>
<keyword evidence="8 12" id="KW-0238">DNA-binding</keyword>
<dbReference type="GO" id="GO:0043565">
    <property type="term" value="F:sequence-specific DNA binding"/>
    <property type="evidence" value="ECO:0007669"/>
    <property type="project" value="InterPro"/>
</dbReference>
<dbReference type="GO" id="GO:0005654">
    <property type="term" value="C:nucleoplasm"/>
    <property type="evidence" value="ECO:0007669"/>
    <property type="project" value="UniProtKB-SubCell"/>
</dbReference>
<evidence type="ECO:0000256" key="1">
    <source>
        <dbReference type="ARBA" id="ARBA00004642"/>
    </source>
</evidence>
<comment type="subcellular location">
    <subcellularLocation>
        <location evidence="1">Nucleus</location>
        <location evidence="1">Nucleoplasm</location>
    </subcellularLocation>
</comment>
<evidence type="ECO:0000256" key="5">
    <source>
        <dbReference type="ARBA" id="ARBA00022833"/>
    </source>
</evidence>
<evidence type="ECO:0000313" key="15">
    <source>
        <dbReference type="Proteomes" id="UP000504631"/>
    </source>
</evidence>
<feature type="coiled-coil region" evidence="13">
    <location>
        <begin position="163"/>
        <end position="203"/>
    </location>
</feature>
<evidence type="ECO:0000313" key="16">
    <source>
        <dbReference type="RefSeq" id="XP_033352700.1"/>
    </source>
</evidence>
<evidence type="ECO:0000256" key="8">
    <source>
        <dbReference type="ARBA" id="ARBA00023125"/>
    </source>
</evidence>
<evidence type="ECO:0000256" key="10">
    <source>
        <dbReference type="ARBA" id="ARBA00023242"/>
    </source>
</evidence>
<dbReference type="PROSITE" id="PS50950">
    <property type="entry name" value="ZF_THAP"/>
    <property type="match status" value="1"/>
</dbReference>
<evidence type="ECO:0000256" key="7">
    <source>
        <dbReference type="ARBA" id="ARBA00023054"/>
    </source>
</evidence>
<organism evidence="15 16">
    <name type="scientific">Bombus vosnesenskii</name>
    <dbReference type="NCBI Taxonomy" id="207650"/>
    <lineage>
        <taxon>Eukaryota</taxon>
        <taxon>Metazoa</taxon>
        <taxon>Ecdysozoa</taxon>
        <taxon>Arthropoda</taxon>
        <taxon>Hexapoda</taxon>
        <taxon>Insecta</taxon>
        <taxon>Pterygota</taxon>
        <taxon>Neoptera</taxon>
        <taxon>Endopterygota</taxon>
        <taxon>Hymenoptera</taxon>
        <taxon>Apocrita</taxon>
        <taxon>Aculeata</taxon>
        <taxon>Apoidea</taxon>
        <taxon>Anthophila</taxon>
        <taxon>Apidae</taxon>
        <taxon>Bombus</taxon>
        <taxon>Pyrobombus</taxon>
    </lineage>
</organism>
<evidence type="ECO:0000256" key="9">
    <source>
        <dbReference type="ARBA" id="ARBA00023163"/>
    </source>
</evidence>
<feature type="domain" description="THAP-type" evidence="14">
    <location>
        <begin position="1"/>
        <end position="94"/>
    </location>
</feature>
<dbReference type="SMART" id="SM00980">
    <property type="entry name" value="THAP"/>
    <property type="match status" value="1"/>
</dbReference>
<evidence type="ECO:0000256" key="4">
    <source>
        <dbReference type="ARBA" id="ARBA00022771"/>
    </source>
</evidence>
<proteinExistence type="inferred from homology"/>
<dbReference type="Pfam" id="PF05485">
    <property type="entry name" value="THAP"/>
    <property type="match status" value="1"/>
</dbReference>
<reference evidence="16" key="1">
    <citation type="submission" date="2025-08" db="UniProtKB">
        <authorList>
            <consortium name="RefSeq"/>
        </authorList>
    </citation>
    <scope>IDENTIFICATION</scope>
    <source>
        <tissue evidence="16">Muscle</tissue>
    </source>
</reference>
<dbReference type="AlphaFoldDB" id="A0A6J3KIE2"/>
<keyword evidence="9" id="KW-0804">Transcription</keyword>
<evidence type="ECO:0000256" key="6">
    <source>
        <dbReference type="ARBA" id="ARBA00023015"/>
    </source>
</evidence>
<dbReference type="InterPro" id="IPR006612">
    <property type="entry name" value="THAP_Znf"/>
</dbReference>
<dbReference type="InterPro" id="IPR038441">
    <property type="entry name" value="THAP_Znf_sf"/>
</dbReference>
<sequence length="516" mass="59887">MVFYCVISGCKTNRPGGLKLPLFSVPKDIVRRQNWETALGIKNLESSKHRVCEKHFPPENVIRCTEHRDASGNLIAKVPLRTFRLSENAIPSLSPNGNMDEKESIEELDNPVHENTSENVLNDTINQIFDSTIHDHGYTHNIVTMDIKEVMIDSSEERNIQCADQEEENIQCADQEEENIQCADQEEENIQCADQEEENIQCADQEEEEENMFTQLRENINFFQLPKDWTVHIPSNKNSVAFLEIEINLTNDNYNACLVKRSIIIKDNMDIVYIALEKTISSEKLNLPNKFHNFEELRIILNHFSNMLFCSGIADIDGVNLVKNTIGYTDCHDKLRHKKCHILTLFEKCEMCEKVRRTVRQKRRRMSKRNMGEEITDFTNIDALHIWKKKFDAQRSALFRAKKTIRTLQARINEMKVDLSNIDMQTVLKKCRDHQIPDIQMTLIEQIIASAKLKSVKGQRYSGDWMMLCTLMYIRSPEGYGHLQKLNILPLPCARTVRRCLSLVETKCGLDNKFFE</sequence>
<dbReference type="Gene3D" id="6.20.210.20">
    <property type="entry name" value="THAP domain"/>
    <property type="match status" value="1"/>
</dbReference>
<accession>A0A6J3KIE2</accession>
<keyword evidence="10" id="KW-0539">Nucleus</keyword>
<dbReference type="SMART" id="SM00692">
    <property type="entry name" value="DM3"/>
    <property type="match status" value="1"/>
</dbReference>
<dbReference type="Proteomes" id="UP000504631">
    <property type="component" value="Unplaced"/>
</dbReference>
<evidence type="ECO:0000256" key="11">
    <source>
        <dbReference type="ARBA" id="ARBA00023306"/>
    </source>
</evidence>
<dbReference type="GO" id="GO:0008270">
    <property type="term" value="F:zinc ion binding"/>
    <property type="evidence" value="ECO:0007669"/>
    <property type="project" value="UniProtKB-KW"/>
</dbReference>
<protein>
    <submittedName>
        <fullName evidence="16">Uncharacterized protein LOC117235094</fullName>
    </submittedName>
</protein>
<evidence type="ECO:0000256" key="12">
    <source>
        <dbReference type="PROSITE-ProRule" id="PRU00309"/>
    </source>
</evidence>
<keyword evidence="7 13" id="KW-0175">Coiled coil</keyword>
<keyword evidence="5" id="KW-0862">Zinc</keyword>
<dbReference type="PANTHER" id="PTHR46600">
    <property type="entry name" value="THAP DOMAIN-CONTAINING"/>
    <property type="match status" value="1"/>
</dbReference>
<keyword evidence="4 12" id="KW-0863">Zinc-finger</keyword>